<dbReference type="STRING" id="112498.A0A2D3VC64"/>
<evidence type="ECO:0000313" key="3">
    <source>
        <dbReference type="Proteomes" id="UP000225277"/>
    </source>
</evidence>
<feature type="compositionally biased region" description="Low complexity" evidence="1">
    <location>
        <begin position="137"/>
        <end position="163"/>
    </location>
</feature>
<reference evidence="2 3" key="1">
    <citation type="submission" date="2016-03" db="EMBL/GenBank/DDBJ databases">
        <authorList>
            <person name="Ploux O."/>
        </authorList>
    </citation>
    <scope>NUCLEOTIDE SEQUENCE [LARGE SCALE GENOMIC DNA]</scope>
    <source>
        <strain evidence="2 3">URUG2</strain>
    </source>
</reference>
<feature type="region of interest" description="Disordered" evidence="1">
    <location>
        <begin position="135"/>
        <end position="163"/>
    </location>
</feature>
<dbReference type="EMBL" id="FJUY01000009">
    <property type="protein sequence ID" value="CZT20324.1"/>
    <property type="molecule type" value="Genomic_DNA"/>
</dbReference>
<accession>A0A2D3VC64</accession>
<proteinExistence type="predicted"/>
<dbReference type="Proteomes" id="UP000225277">
    <property type="component" value="Unassembled WGS sequence"/>
</dbReference>
<dbReference type="GeneID" id="35601324"/>
<organism evidence="2 3">
    <name type="scientific">Ramularia collo-cygni</name>
    <dbReference type="NCBI Taxonomy" id="112498"/>
    <lineage>
        <taxon>Eukaryota</taxon>
        <taxon>Fungi</taxon>
        <taxon>Dikarya</taxon>
        <taxon>Ascomycota</taxon>
        <taxon>Pezizomycotina</taxon>
        <taxon>Dothideomycetes</taxon>
        <taxon>Dothideomycetidae</taxon>
        <taxon>Mycosphaerellales</taxon>
        <taxon>Mycosphaerellaceae</taxon>
        <taxon>Ramularia</taxon>
    </lineage>
</organism>
<keyword evidence="3" id="KW-1185">Reference proteome</keyword>
<protein>
    <submittedName>
        <fullName evidence="2">Uncharacterized protein</fullName>
    </submittedName>
</protein>
<evidence type="ECO:0000256" key="1">
    <source>
        <dbReference type="SAM" id="MobiDB-lite"/>
    </source>
</evidence>
<evidence type="ECO:0000313" key="2">
    <source>
        <dbReference type="EMBL" id="CZT20324.1"/>
    </source>
</evidence>
<dbReference type="RefSeq" id="XP_023627213.1">
    <property type="nucleotide sequence ID" value="XM_023771445.1"/>
</dbReference>
<dbReference type="OrthoDB" id="10250105at2759"/>
<gene>
    <name evidence="2" type="ORF">RCC_06183</name>
</gene>
<name>A0A2D3VC64_9PEZI</name>
<dbReference type="AlphaFoldDB" id="A0A2D3VC64"/>
<sequence>MPKGVEVTQEINQPGAEYDDERDVLGRIDYTFFTGDKAGQTVKDRWIYFQDGCVVKNFKEPDDQIVLGCYTTNNDVAATLSKFGNGWVDTIGLHPEADDSWFESVGIDAPDGLQYDIGWDVIEATMLGAYGEKQAASNSSTSQQPSSTSSTSDPTTAEQSGSSQCSSSTIWFLGALYLTVLALW</sequence>